<feature type="binding site" evidence="3">
    <location>
        <begin position="8"/>
        <end position="21"/>
    </location>
    <ligand>
        <name>ATP</name>
        <dbReference type="ChEBI" id="CHEBI:30616"/>
    </ligand>
</feature>
<keyword evidence="3" id="KW-0963">Cytoplasm</keyword>
<reference evidence="4 5" key="1">
    <citation type="submission" date="2021-02" db="EMBL/GenBank/DDBJ databases">
        <title>Complete genome sequence of Lactococcus lactis strain K_LL004.</title>
        <authorList>
            <person name="Kim H.B."/>
        </authorList>
    </citation>
    <scope>NUCLEOTIDE SEQUENCE [LARGE SCALE GENOMIC DNA]</scope>
    <source>
        <strain evidence="4 5">K_LL004</strain>
    </source>
</reference>
<dbReference type="GO" id="GO:0005737">
    <property type="term" value="C:cytoplasm"/>
    <property type="evidence" value="ECO:0007669"/>
    <property type="project" value="UniProtKB-SubCell"/>
</dbReference>
<dbReference type="SUPFAM" id="SSF52374">
    <property type="entry name" value="Nucleotidylyl transferase"/>
    <property type="match status" value="1"/>
</dbReference>
<evidence type="ECO:0000313" key="5">
    <source>
        <dbReference type="Proteomes" id="UP000663608"/>
    </source>
</evidence>
<dbReference type="Gene3D" id="3.40.50.620">
    <property type="entry name" value="HUPs"/>
    <property type="match status" value="1"/>
</dbReference>
<feature type="binding site" evidence="3">
    <location>
        <position position="153"/>
    </location>
    <ligand>
        <name>ATP</name>
        <dbReference type="ChEBI" id="CHEBI:30616"/>
    </ligand>
</feature>
<evidence type="ECO:0000256" key="1">
    <source>
        <dbReference type="ARBA" id="ARBA00022598"/>
    </source>
</evidence>
<dbReference type="NCBIfam" id="NF010191">
    <property type="entry name" value="PRK13670.1"/>
    <property type="match status" value="1"/>
</dbReference>
<dbReference type="AlphaFoldDB" id="A0AA45KGY8"/>
<dbReference type="GO" id="GO:0006400">
    <property type="term" value="P:tRNA modification"/>
    <property type="evidence" value="ECO:0007669"/>
    <property type="project" value="UniProtKB-UniRule"/>
</dbReference>
<gene>
    <name evidence="3" type="primary">tmcAL</name>
    <name evidence="4" type="ORF">JW886_02115</name>
</gene>
<evidence type="ECO:0000256" key="2">
    <source>
        <dbReference type="ARBA" id="ARBA00022694"/>
    </source>
</evidence>
<dbReference type="Pfam" id="PF05636">
    <property type="entry name" value="HIGH_NTase1"/>
    <property type="match status" value="1"/>
</dbReference>
<evidence type="ECO:0000313" key="4">
    <source>
        <dbReference type="EMBL" id="QSE77079.1"/>
    </source>
</evidence>
<sequence>MTKITGIIAEFNPFHKGHEYLLKQTTGLKIVAMSGNWMQRGEPAIFDKWTRAEMALQCGADLVVELPVTVSVQAADFFAAGAVEILSQLGINRLSFGSETLVDYNEIAQSYAHHQKEMEAYLQSLPEELSYPEKTQQMWGKFTSLSFSGQTPNHVLALAYAKAVAGRGIELVAVQREGNFHSLDLDEGFASATALRQQILGLTELSALKKYVPAQILHNYNKPATSWEHYFAFLQYKIISNPAYLEEIFQLNQELAVRLQRAVKKAHNFTELVELVHTKRYTKARVRRLLTYILLDIPRDFETPQGIHVLGFSAAGQKLLGQHKAQMISKIGQKPWDPLTQKADEIYQLGNPEAGEQNYGRRPIIFPSPVK</sequence>
<dbReference type="RefSeq" id="WP_205872182.1">
    <property type="nucleotide sequence ID" value="NZ_CP070872.1"/>
</dbReference>
<name>A0AA45KGY8_9LACT</name>
<dbReference type="Proteomes" id="UP000663608">
    <property type="component" value="Chromosome"/>
</dbReference>
<dbReference type="InterPro" id="IPR014729">
    <property type="entry name" value="Rossmann-like_a/b/a_fold"/>
</dbReference>
<evidence type="ECO:0000256" key="3">
    <source>
        <dbReference type="HAMAP-Rule" id="MF_01539"/>
    </source>
</evidence>
<dbReference type="HAMAP" id="MF_01539">
    <property type="entry name" value="TmcAL"/>
    <property type="match status" value="1"/>
</dbReference>
<keyword evidence="2 3" id="KW-0819">tRNA processing</keyword>
<proteinExistence type="inferred from homology"/>
<keyword evidence="3" id="KW-0820">tRNA-binding</keyword>
<dbReference type="KEGG" id="lti:JW886_02115"/>
<feature type="binding site" evidence="3">
    <location>
        <position position="97"/>
    </location>
    <ligand>
        <name>ATP</name>
        <dbReference type="ChEBI" id="CHEBI:30616"/>
    </ligand>
</feature>
<comment type="catalytic activity">
    <reaction evidence="3">
        <text>cytidine(34) in elongator tRNA(Met) + acetate + ATP = N(4)-acetylcytidine(34) in elongator tRNA(Met) + AMP + diphosphate</text>
        <dbReference type="Rhea" id="RHEA:58144"/>
        <dbReference type="Rhea" id="RHEA-COMP:10693"/>
        <dbReference type="Rhea" id="RHEA-COMP:10694"/>
        <dbReference type="ChEBI" id="CHEBI:30089"/>
        <dbReference type="ChEBI" id="CHEBI:30616"/>
        <dbReference type="ChEBI" id="CHEBI:33019"/>
        <dbReference type="ChEBI" id="CHEBI:74900"/>
        <dbReference type="ChEBI" id="CHEBI:82748"/>
        <dbReference type="ChEBI" id="CHEBI:456215"/>
    </reaction>
</comment>
<dbReference type="GO" id="GO:0000049">
    <property type="term" value="F:tRNA binding"/>
    <property type="evidence" value="ECO:0007669"/>
    <property type="project" value="UniProtKB-KW"/>
</dbReference>
<dbReference type="GO" id="GO:0016879">
    <property type="term" value="F:ligase activity, forming carbon-nitrogen bonds"/>
    <property type="evidence" value="ECO:0007669"/>
    <property type="project" value="UniProtKB-UniRule"/>
</dbReference>
<organism evidence="4 5">
    <name type="scientific">Lactococcus taiwanensis</name>
    <dbReference type="NCBI Taxonomy" id="1151742"/>
    <lineage>
        <taxon>Bacteria</taxon>
        <taxon>Bacillati</taxon>
        <taxon>Bacillota</taxon>
        <taxon>Bacilli</taxon>
        <taxon>Lactobacillales</taxon>
        <taxon>Streptococcaceae</taxon>
        <taxon>Lactococcus</taxon>
    </lineage>
</organism>
<comment type="subcellular location">
    <subcellularLocation>
        <location evidence="3">Cytoplasm</location>
    </subcellularLocation>
</comment>
<dbReference type="EC" id="6.3.4.-" evidence="3"/>
<keyword evidence="3" id="KW-0547">Nucleotide-binding</keyword>
<dbReference type="EMBL" id="CP070872">
    <property type="protein sequence ID" value="QSE77079.1"/>
    <property type="molecule type" value="Genomic_DNA"/>
</dbReference>
<keyword evidence="3" id="KW-0694">RNA-binding</keyword>
<keyword evidence="3" id="KW-0067">ATP-binding</keyword>
<comment type="function">
    <text evidence="3">Catalyzes the formation of N(4)-acetylcytidine (ac(4)C) at the wobble position of elongator tRNA(Met), using acetate and ATP as substrates. First activates an acetate ion to form acetyladenylate (Ac-AMP) and then transfers the acetyl group to tRNA to form ac(4)C34.</text>
</comment>
<accession>A0AA45KGY8</accession>
<keyword evidence="1 3" id="KW-0436">Ligase</keyword>
<dbReference type="PANTHER" id="PTHR37825:SF1">
    <property type="entry name" value="TRNA(MET) CYTIDINE ACETATE LIGASE"/>
    <property type="match status" value="1"/>
</dbReference>
<dbReference type="PANTHER" id="PTHR37825">
    <property type="entry name" value="TRNA(MET) CYTIDINE ACETATE LIGASE"/>
    <property type="match status" value="1"/>
</dbReference>
<keyword evidence="5" id="KW-1185">Reference proteome</keyword>
<comment type="caution">
    <text evidence="3">Lacks conserved residue(s) required for the propagation of feature annotation.</text>
</comment>
<feature type="binding site" evidence="3">
    <location>
        <position position="176"/>
    </location>
    <ligand>
        <name>ATP</name>
        <dbReference type="ChEBI" id="CHEBI:30616"/>
    </ligand>
</feature>
<protein>
    <recommendedName>
        <fullName evidence="3">tRNA(Met) cytidine acetate ligase</fullName>
        <ecNumber evidence="3">6.3.4.-</ecNumber>
    </recommendedName>
</protein>
<dbReference type="InterPro" id="IPR008513">
    <property type="entry name" value="tRNA(Met)_cyd_acetate_ligase"/>
</dbReference>
<dbReference type="GO" id="GO:0005524">
    <property type="term" value="F:ATP binding"/>
    <property type="evidence" value="ECO:0007669"/>
    <property type="project" value="UniProtKB-KW"/>
</dbReference>
<comment type="similarity">
    <text evidence="3">Belongs to the TmcAL family.</text>
</comment>